<proteinExistence type="predicted"/>
<gene>
    <name evidence="2" type="ORF">Csa_6G194700</name>
</gene>
<reference evidence="2 3" key="2">
    <citation type="journal article" date="2009" name="PLoS ONE">
        <title>An integrated genetic and cytogenetic map of the cucumber genome.</title>
        <authorList>
            <person name="Ren Y."/>
            <person name="Zhang Z."/>
            <person name="Liu J."/>
            <person name="Staub J.E."/>
            <person name="Han Y."/>
            <person name="Cheng Z."/>
            <person name="Li X."/>
            <person name="Lu J."/>
            <person name="Miao H."/>
            <person name="Kang H."/>
            <person name="Xie B."/>
            <person name="Gu X."/>
            <person name="Wang X."/>
            <person name="Du Y."/>
            <person name="Jin W."/>
            <person name="Huang S."/>
        </authorList>
    </citation>
    <scope>NUCLEOTIDE SEQUENCE [LARGE SCALE GENOMIC DNA]</scope>
    <source>
        <strain evidence="3">cv. 9930</strain>
    </source>
</reference>
<dbReference type="InterPro" id="IPR035892">
    <property type="entry name" value="C2_domain_sf"/>
</dbReference>
<dbReference type="AlphaFoldDB" id="A0A0A0KHD7"/>
<dbReference type="InterPro" id="IPR000008">
    <property type="entry name" value="C2_dom"/>
</dbReference>
<dbReference type="Gene3D" id="2.60.40.150">
    <property type="entry name" value="C2 domain"/>
    <property type="match status" value="1"/>
</dbReference>
<accession>A0A0A0KHD7</accession>
<dbReference type="Proteomes" id="UP000029981">
    <property type="component" value="Chromosome 6"/>
</dbReference>
<dbReference type="Pfam" id="PF00168">
    <property type="entry name" value="C2"/>
    <property type="match status" value="1"/>
</dbReference>
<name>A0A0A0KHD7_CUCSA</name>
<organism evidence="2 3">
    <name type="scientific">Cucumis sativus</name>
    <name type="common">Cucumber</name>
    <dbReference type="NCBI Taxonomy" id="3659"/>
    <lineage>
        <taxon>Eukaryota</taxon>
        <taxon>Viridiplantae</taxon>
        <taxon>Streptophyta</taxon>
        <taxon>Embryophyta</taxon>
        <taxon>Tracheophyta</taxon>
        <taxon>Spermatophyta</taxon>
        <taxon>Magnoliopsida</taxon>
        <taxon>eudicotyledons</taxon>
        <taxon>Gunneridae</taxon>
        <taxon>Pentapetalae</taxon>
        <taxon>rosids</taxon>
        <taxon>fabids</taxon>
        <taxon>Cucurbitales</taxon>
        <taxon>Cucurbitaceae</taxon>
        <taxon>Benincaseae</taxon>
        <taxon>Cucumis</taxon>
    </lineage>
</organism>
<dbReference type="EMBL" id="CM002927">
    <property type="protein sequence ID" value="KGN47186.1"/>
    <property type="molecule type" value="Genomic_DNA"/>
</dbReference>
<dbReference type="Gramene" id="KGN47186">
    <property type="protein sequence ID" value="KGN47186"/>
    <property type="gene ID" value="Csa_6G194700"/>
</dbReference>
<evidence type="ECO:0000313" key="2">
    <source>
        <dbReference type="EMBL" id="KGN47186.1"/>
    </source>
</evidence>
<reference evidence="2 3" key="3">
    <citation type="journal article" date="2010" name="BMC Genomics">
        <title>Transcriptome sequencing and comparative analysis of cucumber flowers with different sex types.</title>
        <authorList>
            <person name="Guo S."/>
            <person name="Zheng Y."/>
            <person name="Joung J.G."/>
            <person name="Liu S."/>
            <person name="Zhang Z."/>
            <person name="Crasta O.R."/>
            <person name="Sobral B.W."/>
            <person name="Xu Y."/>
            <person name="Huang S."/>
            <person name="Fei Z."/>
        </authorList>
    </citation>
    <scope>NUCLEOTIDE SEQUENCE [LARGE SCALE GENOMIC DNA]</scope>
    <source>
        <strain evidence="3">cv. 9930</strain>
    </source>
</reference>
<reference evidence="2 3" key="4">
    <citation type="journal article" date="2011" name="BMC Genomics">
        <title>RNA-Seq improves annotation of protein-coding genes in the cucumber genome.</title>
        <authorList>
            <person name="Li Z."/>
            <person name="Zhang Z."/>
            <person name="Yan P."/>
            <person name="Huang S."/>
            <person name="Fei Z."/>
            <person name="Lin K."/>
        </authorList>
    </citation>
    <scope>NUCLEOTIDE SEQUENCE [LARGE SCALE GENOMIC DNA]</scope>
    <source>
        <strain evidence="3">cv. 9930</strain>
    </source>
</reference>
<reference evidence="2 3" key="1">
    <citation type="journal article" date="2009" name="Nat. Genet.">
        <title>The genome of the cucumber, Cucumis sativus L.</title>
        <authorList>
            <person name="Huang S."/>
            <person name="Li R."/>
            <person name="Zhang Z."/>
            <person name="Li L."/>
            <person name="Gu X."/>
            <person name="Fan W."/>
            <person name="Lucas W.J."/>
            <person name="Wang X."/>
            <person name="Xie B."/>
            <person name="Ni P."/>
            <person name="Ren Y."/>
            <person name="Zhu H."/>
            <person name="Li J."/>
            <person name="Lin K."/>
            <person name="Jin W."/>
            <person name="Fei Z."/>
            <person name="Li G."/>
            <person name="Staub J."/>
            <person name="Kilian A."/>
            <person name="van der Vossen E.A."/>
            <person name="Wu Y."/>
            <person name="Guo J."/>
            <person name="He J."/>
            <person name="Jia Z."/>
            <person name="Ren Y."/>
            <person name="Tian G."/>
            <person name="Lu Y."/>
            <person name="Ruan J."/>
            <person name="Qian W."/>
            <person name="Wang M."/>
            <person name="Huang Q."/>
            <person name="Li B."/>
            <person name="Xuan Z."/>
            <person name="Cao J."/>
            <person name="Asan"/>
            <person name="Wu Z."/>
            <person name="Zhang J."/>
            <person name="Cai Q."/>
            <person name="Bai Y."/>
            <person name="Zhao B."/>
            <person name="Han Y."/>
            <person name="Li Y."/>
            <person name="Li X."/>
            <person name="Wang S."/>
            <person name="Shi Q."/>
            <person name="Liu S."/>
            <person name="Cho W.K."/>
            <person name="Kim J.Y."/>
            <person name="Xu Y."/>
            <person name="Heller-Uszynska K."/>
            <person name="Miao H."/>
            <person name="Cheng Z."/>
            <person name="Zhang S."/>
            <person name="Wu J."/>
            <person name="Yang Y."/>
            <person name="Kang H."/>
            <person name="Li M."/>
            <person name="Liang H."/>
            <person name="Ren X."/>
            <person name="Shi Z."/>
            <person name="Wen M."/>
            <person name="Jian M."/>
            <person name="Yang H."/>
            <person name="Zhang G."/>
            <person name="Yang Z."/>
            <person name="Chen R."/>
            <person name="Liu S."/>
            <person name="Li J."/>
            <person name="Ma L."/>
            <person name="Liu H."/>
            <person name="Zhou Y."/>
            <person name="Zhao J."/>
            <person name="Fang X."/>
            <person name="Li G."/>
            <person name="Fang L."/>
            <person name="Li Y."/>
            <person name="Liu D."/>
            <person name="Zheng H."/>
            <person name="Zhang Y."/>
            <person name="Qin N."/>
            <person name="Li Z."/>
            <person name="Yang G."/>
            <person name="Yang S."/>
            <person name="Bolund L."/>
            <person name="Kristiansen K."/>
            <person name="Zheng H."/>
            <person name="Li S."/>
            <person name="Zhang X."/>
            <person name="Yang H."/>
            <person name="Wang J."/>
            <person name="Sun R."/>
            <person name="Zhang B."/>
            <person name="Jiang S."/>
            <person name="Wang J."/>
            <person name="Du Y."/>
            <person name="Li S."/>
        </authorList>
    </citation>
    <scope>NUCLEOTIDE SEQUENCE [LARGE SCALE GENOMIC DNA]</scope>
    <source>
        <strain evidence="3">cv. 9930</strain>
    </source>
</reference>
<keyword evidence="3" id="KW-1185">Reference proteome</keyword>
<sequence>MSYFILEMNVICVEGLEELNQISSPNLSVYVMVLLKGASLKDQNANTNMVEGGQNPSWNYTVKFVIDTSKQIQALKSQLMFTIISKNN</sequence>
<evidence type="ECO:0000259" key="1">
    <source>
        <dbReference type="Pfam" id="PF00168"/>
    </source>
</evidence>
<feature type="domain" description="C2" evidence="1">
    <location>
        <begin position="6"/>
        <end position="85"/>
    </location>
</feature>
<protein>
    <recommendedName>
        <fullName evidence="1">C2 domain-containing protein</fullName>
    </recommendedName>
</protein>
<evidence type="ECO:0000313" key="3">
    <source>
        <dbReference type="Proteomes" id="UP000029981"/>
    </source>
</evidence>
<dbReference type="SUPFAM" id="SSF49562">
    <property type="entry name" value="C2 domain (Calcium/lipid-binding domain, CaLB)"/>
    <property type="match status" value="1"/>
</dbReference>